<reference evidence="2" key="1">
    <citation type="submission" date="2017-01" db="EMBL/GenBank/DDBJ databases">
        <authorList>
            <person name="Varghese N."/>
            <person name="Submissions S."/>
        </authorList>
    </citation>
    <scope>NUCLEOTIDE SEQUENCE [LARGE SCALE GENOMIC DNA]</scope>
    <source>
        <strain evidence="2">DSM 18017</strain>
    </source>
</reference>
<dbReference type="EMBL" id="FTOL01000001">
    <property type="protein sequence ID" value="SIS62029.1"/>
    <property type="molecule type" value="Genomic_DNA"/>
</dbReference>
<keyword evidence="2" id="KW-1185">Reference proteome</keyword>
<accession>A0A1N7KKA1</accession>
<gene>
    <name evidence="1" type="ORF">SAMN05421786_101553</name>
</gene>
<dbReference type="RefSeq" id="WP_076394365.1">
    <property type="nucleotide sequence ID" value="NZ_FTOL01000001.1"/>
</dbReference>
<dbReference type="STRING" id="373668.SAMN05421786_101553"/>
<protein>
    <submittedName>
        <fullName evidence="1">Uncharacterized protein</fullName>
    </submittedName>
</protein>
<dbReference type="Proteomes" id="UP000186744">
    <property type="component" value="Unassembled WGS sequence"/>
</dbReference>
<evidence type="ECO:0000313" key="1">
    <source>
        <dbReference type="EMBL" id="SIS62029.1"/>
    </source>
</evidence>
<proteinExistence type="predicted"/>
<dbReference type="AlphaFoldDB" id="A0A1N7KKA1"/>
<dbReference type="OrthoDB" id="1259981at2"/>
<sequence>MDTLAKYKFADWLYNRFVENYKNQNVVEAFIFLDILSRYQLFAQEIRKLSDQRRHIKELHRTVTKALKEGTAHRLHLAGEEGTAEFNKVMAEYEAQLREIGLSESYITDRVSDKKMNYYGSN</sequence>
<name>A0A1N7KKA1_9FLAO</name>
<evidence type="ECO:0000313" key="2">
    <source>
        <dbReference type="Proteomes" id="UP000186744"/>
    </source>
</evidence>
<organism evidence="1 2">
    <name type="scientific">Chryseobacterium ureilyticum</name>
    <dbReference type="NCBI Taxonomy" id="373668"/>
    <lineage>
        <taxon>Bacteria</taxon>
        <taxon>Pseudomonadati</taxon>
        <taxon>Bacteroidota</taxon>
        <taxon>Flavobacteriia</taxon>
        <taxon>Flavobacteriales</taxon>
        <taxon>Weeksellaceae</taxon>
        <taxon>Chryseobacterium group</taxon>
        <taxon>Chryseobacterium</taxon>
    </lineage>
</organism>